<dbReference type="GeneID" id="96246884"/>
<feature type="region of interest" description="Disordered" evidence="1">
    <location>
        <begin position="1"/>
        <end position="22"/>
    </location>
</feature>
<keyword evidence="4" id="KW-1185">Reference proteome</keyword>
<proteinExistence type="predicted"/>
<dbReference type="Pfam" id="PF12277">
    <property type="entry name" value="DUF3618"/>
    <property type="match status" value="1"/>
</dbReference>
<dbReference type="InterPro" id="IPR022062">
    <property type="entry name" value="DUF3618"/>
</dbReference>
<evidence type="ECO:0000256" key="1">
    <source>
        <dbReference type="SAM" id="MobiDB-lite"/>
    </source>
</evidence>
<name>A0ABV2WKB0_9NOCA</name>
<keyword evidence="2" id="KW-0472">Membrane</keyword>
<reference evidence="3 4" key="1">
    <citation type="submission" date="2024-06" db="EMBL/GenBank/DDBJ databases">
        <title>The Natural Products Discovery Center: Release of the First 8490 Sequenced Strains for Exploring Actinobacteria Biosynthetic Diversity.</title>
        <authorList>
            <person name="Kalkreuter E."/>
            <person name="Kautsar S.A."/>
            <person name="Yang D."/>
            <person name="Bader C.D."/>
            <person name="Teijaro C.N."/>
            <person name="Fluegel L."/>
            <person name="Davis C.M."/>
            <person name="Simpson J.R."/>
            <person name="Lauterbach L."/>
            <person name="Steele A.D."/>
            <person name="Gui C."/>
            <person name="Meng S."/>
            <person name="Li G."/>
            <person name="Viehrig K."/>
            <person name="Ye F."/>
            <person name="Su P."/>
            <person name="Kiefer A.F."/>
            <person name="Nichols A."/>
            <person name="Cepeda A.J."/>
            <person name="Yan W."/>
            <person name="Fan B."/>
            <person name="Jiang Y."/>
            <person name="Adhikari A."/>
            <person name="Zheng C.-J."/>
            <person name="Schuster L."/>
            <person name="Cowan T.M."/>
            <person name="Smanski M.J."/>
            <person name="Chevrette M.G."/>
            <person name="De Carvalho L.P.S."/>
            <person name="Shen B."/>
        </authorList>
    </citation>
    <scope>NUCLEOTIDE SEQUENCE [LARGE SCALE GENOMIC DNA]</scope>
    <source>
        <strain evidence="3 4">NPDC019708</strain>
    </source>
</reference>
<evidence type="ECO:0000313" key="3">
    <source>
        <dbReference type="EMBL" id="MEU1951332.1"/>
    </source>
</evidence>
<dbReference type="EMBL" id="JBEYBF010000002">
    <property type="protein sequence ID" value="MEU1951332.1"/>
    <property type="molecule type" value="Genomic_DNA"/>
</dbReference>
<gene>
    <name evidence="3" type="ORF">ABZ510_05670</name>
</gene>
<keyword evidence="2" id="KW-0812">Transmembrane</keyword>
<organism evidence="3 4">
    <name type="scientific">Nocardia rhamnosiphila</name>
    <dbReference type="NCBI Taxonomy" id="426716"/>
    <lineage>
        <taxon>Bacteria</taxon>
        <taxon>Bacillati</taxon>
        <taxon>Actinomycetota</taxon>
        <taxon>Actinomycetes</taxon>
        <taxon>Mycobacteriales</taxon>
        <taxon>Nocardiaceae</taxon>
        <taxon>Nocardia</taxon>
    </lineage>
</organism>
<evidence type="ECO:0000313" key="4">
    <source>
        <dbReference type="Proteomes" id="UP001550628"/>
    </source>
</evidence>
<feature type="compositionally biased region" description="Basic and acidic residues" evidence="1">
    <location>
        <begin position="8"/>
        <end position="22"/>
    </location>
</feature>
<comment type="caution">
    <text evidence="3">The sequence shown here is derived from an EMBL/GenBank/DDBJ whole genome shotgun (WGS) entry which is preliminary data.</text>
</comment>
<feature type="transmembrane region" description="Helical" evidence="2">
    <location>
        <begin position="106"/>
        <end position="125"/>
    </location>
</feature>
<accession>A0ABV2WKB0</accession>
<sequence>MNENGGRSVDDDRDALRRDRDQVREELRETVDELAGKFDVRARAQDTAHHAAEEVRHRAGEVERTVRDRAGQVQAQAHQLLERAEAGTPEPVAAGGRKTAELLRGYPVPAVTAALAAALVAWLLVRGRKS</sequence>
<dbReference type="Proteomes" id="UP001550628">
    <property type="component" value="Unassembled WGS sequence"/>
</dbReference>
<protein>
    <submittedName>
        <fullName evidence="3">DUF3618 domain-containing protein</fullName>
    </submittedName>
</protein>
<evidence type="ECO:0000256" key="2">
    <source>
        <dbReference type="SAM" id="Phobius"/>
    </source>
</evidence>
<dbReference type="RefSeq" id="WP_030525010.1">
    <property type="nucleotide sequence ID" value="NZ_JBEXYG010000001.1"/>
</dbReference>
<keyword evidence="2" id="KW-1133">Transmembrane helix</keyword>